<evidence type="ECO:0000313" key="8">
    <source>
        <dbReference type="Proteomes" id="UP001209701"/>
    </source>
</evidence>
<dbReference type="InterPro" id="IPR000914">
    <property type="entry name" value="SBP_5_dom"/>
</dbReference>
<dbReference type="Gene3D" id="3.40.190.10">
    <property type="entry name" value="Periplasmic binding protein-like II"/>
    <property type="match status" value="1"/>
</dbReference>
<accession>A0ABT2YL79</accession>
<dbReference type="PANTHER" id="PTHR30290">
    <property type="entry name" value="PERIPLASMIC BINDING COMPONENT OF ABC TRANSPORTER"/>
    <property type="match status" value="1"/>
</dbReference>
<sequence length="614" mass="69121">MRSTLIRAATYLIGLLGLTSLPLLAQETNSTSETKVLPKVLRYAFRASETGFDPAQISDSYSKAVAAGIFDAPLEFEYHRRPAKLRPNTLVAMPEVSADFKTLTFELKPGIFFGDDPAFGGKKRELVAADYIYSIKRHYDPQWKSPNLYLLENVKILGASELRRELMAAKKPFDYDRPLEGLQVLSRYKFQLKLGVGDPRFINQFADAGFLGAVAREVVEMYGDKIMEHPVGTNAWRLGEWRRSSQIVLEKNPNFREVRYAESPPADNPALAAQVAMLQGRRLPMVDRVVIAIIEEPQPRWLSFLNGEKDVIEEVPADFATIAMPNNKLAPNLAKRGIQMTRYPRADVAFTYFNMEDPVVGGYTPEKIALRRAISLGSDIDKQIRLARRGQAVPSNGPIAPGTFGFDANFKSEMGEYNLAKAKSLLDLYGYVDQDGDGWRDQPDGSALKLEYATQPDSTNRQLNEQWQQTMNGLKIRIKFKTAKWPENLKSANAGKLQMWGVSWVATAPDGDTFLALGDGGAKGKANKARFDLPAFNALYNKQKALPDGPEREAVMAEAQKLLVAYMPYKMEVHRVFTDMAQPWVMGYNRNVFVRDFWKYIDVDRDTLDRLSKN</sequence>
<dbReference type="Pfam" id="PF00496">
    <property type="entry name" value="SBP_bac_5"/>
    <property type="match status" value="1"/>
</dbReference>
<comment type="similarity">
    <text evidence="2">Belongs to the bacterial solute-binding protein 5 family.</text>
</comment>
<proteinExistence type="inferred from homology"/>
<organism evidence="7 8">
    <name type="scientific">Roseateles oligotrophus</name>
    <dbReference type="NCBI Taxonomy" id="1769250"/>
    <lineage>
        <taxon>Bacteria</taxon>
        <taxon>Pseudomonadati</taxon>
        <taxon>Pseudomonadota</taxon>
        <taxon>Betaproteobacteria</taxon>
        <taxon>Burkholderiales</taxon>
        <taxon>Sphaerotilaceae</taxon>
        <taxon>Roseateles</taxon>
    </lineage>
</organism>
<evidence type="ECO:0000259" key="6">
    <source>
        <dbReference type="Pfam" id="PF00496"/>
    </source>
</evidence>
<keyword evidence="8" id="KW-1185">Reference proteome</keyword>
<dbReference type="EMBL" id="JAJIRN010000010">
    <property type="protein sequence ID" value="MCV2370696.1"/>
    <property type="molecule type" value="Genomic_DNA"/>
</dbReference>
<name>A0ABT2YL79_9BURK</name>
<feature type="chain" id="PRO_5046389022" evidence="5">
    <location>
        <begin position="26"/>
        <end position="614"/>
    </location>
</feature>
<dbReference type="RefSeq" id="WP_263573285.1">
    <property type="nucleotide sequence ID" value="NZ_JAJIRN010000010.1"/>
</dbReference>
<dbReference type="PANTHER" id="PTHR30290:SF10">
    <property type="entry name" value="PERIPLASMIC OLIGOPEPTIDE-BINDING PROTEIN-RELATED"/>
    <property type="match status" value="1"/>
</dbReference>
<feature type="signal peptide" evidence="5">
    <location>
        <begin position="1"/>
        <end position="25"/>
    </location>
</feature>
<keyword evidence="4 5" id="KW-0732">Signal</keyword>
<evidence type="ECO:0000256" key="2">
    <source>
        <dbReference type="ARBA" id="ARBA00005695"/>
    </source>
</evidence>
<comment type="subcellular location">
    <subcellularLocation>
        <location evidence="1">Cell envelope</location>
    </subcellularLocation>
</comment>
<reference evidence="7 8" key="1">
    <citation type="submission" date="2021-11" db="EMBL/GenBank/DDBJ databases">
        <authorList>
            <person name="Liang Q."/>
            <person name="Mou H."/>
            <person name="Liu Z."/>
        </authorList>
    </citation>
    <scope>NUCLEOTIDE SEQUENCE [LARGE SCALE GENOMIC DNA]</scope>
    <source>
        <strain evidence="7 8">CHU3</strain>
    </source>
</reference>
<dbReference type="Gene3D" id="3.10.105.10">
    <property type="entry name" value="Dipeptide-binding Protein, Domain 3"/>
    <property type="match status" value="1"/>
</dbReference>
<dbReference type="PIRSF" id="PIRSF002741">
    <property type="entry name" value="MppA"/>
    <property type="match status" value="1"/>
</dbReference>
<comment type="caution">
    <text evidence="7">The sequence shown here is derived from an EMBL/GenBank/DDBJ whole genome shotgun (WGS) entry which is preliminary data.</text>
</comment>
<dbReference type="InterPro" id="IPR039424">
    <property type="entry name" value="SBP_5"/>
</dbReference>
<feature type="domain" description="Solute-binding protein family 5" evidence="6">
    <location>
        <begin position="92"/>
        <end position="521"/>
    </location>
</feature>
<keyword evidence="3" id="KW-0813">Transport</keyword>
<dbReference type="Proteomes" id="UP001209701">
    <property type="component" value="Unassembled WGS sequence"/>
</dbReference>
<protein>
    <submittedName>
        <fullName evidence="7">ABC transporter substrate-binding protein</fullName>
    </submittedName>
</protein>
<dbReference type="SUPFAM" id="SSF53850">
    <property type="entry name" value="Periplasmic binding protein-like II"/>
    <property type="match status" value="1"/>
</dbReference>
<evidence type="ECO:0000313" key="7">
    <source>
        <dbReference type="EMBL" id="MCV2370696.1"/>
    </source>
</evidence>
<evidence type="ECO:0000256" key="5">
    <source>
        <dbReference type="SAM" id="SignalP"/>
    </source>
</evidence>
<dbReference type="InterPro" id="IPR030678">
    <property type="entry name" value="Peptide/Ni-bd"/>
</dbReference>
<evidence type="ECO:0000256" key="4">
    <source>
        <dbReference type="ARBA" id="ARBA00022729"/>
    </source>
</evidence>
<evidence type="ECO:0000256" key="3">
    <source>
        <dbReference type="ARBA" id="ARBA00022448"/>
    </source>
</evidence>
<gene>
    <name evidence="7" type="ORF">LNV07_21635</name>
</gene>
<evidence type="ECO:0000256" key="1">
    <source>
        <dbReference type="ARBA" id="ARBA00004196"/>
    </source>
</evidence>